<dbReference type="EMBL" id="PJRS01000016">
    <property type="protein sequence ID" value="PLR27368.1"/>
    <property type="molecule type" value="Genomic_DNA"/>
</dbReference>
<dbReference type="InterPro" id="IPR036709">
    <property type="entry name" value="Autotransporte_beta_dom_sf"/>
</dbReference>
<name>A0A2N5DMR6_9CAUL</name>
<dbReference type="PANTHER" id="PTHR35037">
    <property type="entry name" value="C-TERMINAL REGION OF AIDA-LIKE PROTEIN"/>
    <property type="match status" value="1"/>
</dbReference>
<dbReference type="InterPro" id="IPR051551">
    <property type="entry name" value="Autotransporter_adhesion"/>
</dbReference>
<dbReference type="PANTHER" id="PTHR35037:SF3">
    <property type="entry name" value="C-TERMINAL REGION OF AIDA-LIKE PROTEIN"/>
    <property type="match status" value="1"/>
</dbReference>
<reference evidence="3 4" key="1">
    <citation type="submission" date="2017-12" db="EMBL/GenBank/DDBJ databases">
        <title>The genome sequence of Caulobacter sp. 410.</title>
        <authorList>
            <person name="Gao J."/>
            <person name="Mao X."/>
            <person name="Sun J."/>
        </authorList>
    </citation>
    <scope>NUCLEOTIDE SEQUENCE [LARGE SCALE GENOMIC DNA]</scope>
    <source>
        <strain evidence="3 4">410</strain>
    </source>
</reference>
<evidence type="ECO:0000256" key="1">
    <source>
        <dbReference type="SAM" id="MobiDB-lite"/>
    </source>
</evidence>
<dbReference type="InterPro" id="IPR011050">
    <property type="entry name" value="Pectin_lyase_fold/virulence"/>
</dbReference>
<dbReference type="InterPro" id="IPR006315">
    <property type="entry name" value="OM_autotransptr_brl_dom"/>
</dbReference>
<accession>A0A2N5DMR6</accession>
<evidence type="ECO:0000313" key="4">
    <source>
        <dbReference type="Proteomes" id="UP000234479"/>
    </source>
</evidence>
<dbReference type="InterPro" id="IPR012332">
    <property type="entry name" value="Autotransporter_pectin_lyase_C"/>
</dbReference>
<dbReference type="InterPro" id="IPR005546">
    <property type="entry name" value="Autotransporte_beta"/>
</dbReference>
<dbReference type="InterPro" id="IPR043990">
    <property type="entry name" value="AC_1"/>
</dbReference>
<comment type="caution">
    <text evidence="3">The sequence shown here is derived from an EMBL/GenBank/DDBJ whole genome shotgun (WGS) entry which is preliminary data.</text>
</comment>
<dbReference type="Pfam" id="PF18883">
    <property type="entry name" value="AC_1"/>
    <property type="match status" value="1"/>
</dbReference>
<feature type="domain" description="Autotransporter" evidence="2">
    <location>
        <begin position="200"/>
        <end position="477"/>
    </location>
</feature>
<feature type="region of interest" description="Disordered" evidence="1">
    <location>
        <begin position="144"/>
        <end position="163"/>
    </location>
</feature>
<protein>
    <recommendedName>
        <fullName evidence="2">Autotransporter domain-containing protein</fullName>
    </recommendedName>
</protein>
<dbReference type="GO" id="GO:0019867">
    <property type="term" value="C:outer membrane"/>
    <property type="evidence" value="ECO:0007669"/>
    <property type="project" value="InterPro"/>
</dbReference>
<dbReference type="NCBIfam" id="TIGR01414">
    <property type="entry name" value="autotrans_barl"/>
    <property type="match status" value="1"/>
</dbReference>
<evidence type="ECO:0000313" key="3">
    <source>
        <dbReference type="EMBL" id="PLR27368.1"/>
    </source>
</evidence>
<dbReference type="Pfam" id="PF03797">
    <property type="entry name" value="Autotransporter"/>
    <property type="match status" value="1"/>
</dbReference>
<organism evidence="3 4">
    <name type="scientific">Caulobacter zeae</name>
    <dbReference type="NCBI Taxonomy" id="2055137"/>
    <lineage>
        <taxon>Bacteria</taxon>
        <taxon>Pseudomonadati</taxon>
        <taxon>Pseudomonadota</taxon>
        <taxon>Alphaproteobacteria</taxon>
        <taxon>Caulobacterales</taxon>
        <taxon>Caulobacteraceae</taxon>
        <taxon>Caulobacter</taxon>
    </lineage>
</organism>
<dbReference type="SMART" id="SM00869">
    <property type="entry name" value="Autotransporter"/>
    <property type="match status" value="1"/>
</dbReference>
<proteinExistence type="predicted"/>
<feature type="compositionally biased region" description="Basic and acidic residues" evidence="1">
    <location>
        <begin position="211"/>
        <end position="222"/>
    </location>
</feature>
<gene>
    <name evidence="3" type="ORF">SGCZBJ_08220</name>
</gene>
<dbReference type="SUPFAM" id="SSF103515">
    <property type="entry name" value="Autotransporter"/>
    <property type="match status" value="1"/>
</dbReference>
<dbReference type="CDD" id="cd01344">
    <property type="entry name" value="PL2_Passenger_AT"/>
    <property type="match status" value="1"/>
</dbReference>
<sequence length="477" mass="49562">MSGGRLEGVGRVGGLVLRSGGVVAPGGEGFGVLNVAGDFVSNGGLIEIQAVLGGDGSQADRLVVAGATSGAAEISVANRGGLGDQTQEGIKIVDVAGASNGQFTLRGDYVFQGDQAIIAGAYAYRLYKNGVATPADGDWYLRSSLVDPGEPETPTKPEEPQGPLYQPGAPVYEAYAASLLGLNGVGTLRQRTGDRVWGQGATELGGAWGRIEGEQSRSKDAPRSNTGADLKTDRWAVQMGYDRALPDQTWGGTLVLGASWRYGEADTKVRSAHGDGAIATNAYGLGGSATWYGQGGAYVDVQAQNSWYDSDLRSNLLGDLAKGLDGSGVSLGVEVGKPKVLAQGLQLTPQFQTVYSRIRFDSFVDGAGAQVWGDRGESLRSRVAAALAHETEGQKGAGRLYGQVGVAYEWLGGPSVMVSDAQLARGDGRLWGELAVGGSYRWRQGLSLFGEVSAASGLNNLGDAYSVRANMGLRLAF</sequence>
<dbReference type="PROSITE" id="PS51208">
    <property type="entry name" value="AUTOTRANSPORTER"/>
    <property type="match status" value="1"/>
</dbReference>
<dbReference type="OrthoDB" id="7195851at2"/>
<dbReference type="Gene3D" id="2.160.20.20">
    <property type="match status" value="1"/>
</dbReference>
<evidence type="ECO:0000259" key="2">
    <source>
        <dbReference type="PROSITE" id="PS51208"/>
    </source>
</evidence>
<dbReference type="AlphaFoldDB" id="A0A2N5DMR6"/>
<feature type="region of interest" description="Disordered" evidence="1">
    <location>
        <begin position="208"/>
        <end position="228"/>
    </location>
</feature>
<keyword evidence="4" id="KW-1185">Reference proteome</keyword>
<dbReference type="Gene3D" id="2.40.128.130">
    <property type="entry name" value="Autotransporter beta-domain"/>
    <property type="match status" value="1"/>
</dbReference>
<dbReference type="Proteomes" id="UP000234479">
    <property type="component" value="Unassembled WGS sequence"/>
</dbReference>
<dbReference type="SUPFAM" id="SSF51126">
    <property type="entry name" value="Pectin lyase-like"/>
    <property type="match status" value="1"/>
</dbReference>